<keyword evidence="1" id="KW-0863">Zinc-finger</keyword>
<keyword evidence="3" id="KW-1185">Reference proteome</keyword>
<name>A0A444XZR7_ARAHY</name>
<protein>
    <recommendedName>
        <fullName evidence="1">Protein FAR1-RELATED SEQUENCE</fullName>
    </recommendedName>
</protein>
<dbReference type="PANTHER" id="PTHR31669">
    <property type="entry name" value="PROTEIN FAR1-RELATED SEQUENCE 10-RELATED"/>
    <property type="match status" value="1"/>
</dbReference>
<proteinExistence type="inferred from homology"/>
<dbReference type="InterPro" id="IPR031052">
    <property type="entry name" value="FHY3/FAR1"/>
</dbReference>
<dbReference type="GO" id="GO:0005634">
    <property type="term" value="C:nucleus"/>
    <property type="evidence" value="ECO:0007669"/>
    <property type="project" value="UniProtKB-SubCell"/>
</dbReference>
<dbReference type="PANTHER" id="PTHR31669:SF283">
    <property type="entry name" value="PROTEIN FAR1-RELATED SEQUENCE"/>
    <property type="match status" value="1"/>
</dbReference>
<dbReference type="EMBL" id="SDMP01000018">
    <property type="protein sequence ID" value="RYQ95171.1"/>
    <property type="molecule type" value="Genomic_DNA"/>
</dbReference>
<dbReference type="Proteomes" id="UP000289738">
    <property type="component" value="Chromosome B08"/>
</dbReference>
<comment type="caution">
    <text evidence="2">The sequence shown here is derived from an EMBL/GenBank/DDBJ whole genome shotgun (WGS) entry which is preliminary data.</text>
</comment>
<comment type="subcellular location">
    <subcellularLocation>
        <location evidence="1">Nucleus</location>
    </subcellularLocation>
</comment>
<organism evidence="2 3">
    <name type="scientific">Arachis hypogaea</name>
    <name type="common">Peanut</name>
    <dbReference type="NCBI Taxonomy" id="3818"/>
    <lineage>
        <taxon>Eukaryota</taxon>
        <taxon>Viridiplantae</taxon>
        <taxon>Streptophyta</taxon>
        <taxon>Embryophyta</taxon>
        <taxon>Tracheophyta</taxon>
        <taxon>Spermatophyta</taxon>
        <taxon>Magnoliopsida</taxon>
        <taxon>eudicotyledons</taxon>
        <taxon>Gunneridae</taxon>
        <taxon>Pentapetalae</taxon>
        <taxon>rosids</taxon>
        <taxon>fabids</taxon>
        <taxon>Fabales</taxon>
        <taxon>Fabaceae</taxon>
        <taxon>Papilionoideae</taxon>
        <taxon>50 kb inversion clade</taxon>
        <taxon>dalbergioids sensu lato</taxon>
        <taxon>Dalbergieae</taxon>
        <taxon>Pterocarpus clade</taxon>
        <taxon>Arachis</taxon>
    </lineage>
</organism>
<evidence type="ECO:0000256" key="1">
    <source>
        <dbReference type="RuleBase" id="RU367018"/>
    </source>
</evidence>
<dbReference type="AlphaFoldDB" id="A0A444XZR7"/>
<sequence length="129" mass="14843">MHSFGGYLHYKTSLVQFIHELDNKELEDDAADSRGVIPCATSSAIERQFQQEYTNDMFRDVQTEFGKKADCNIRAFYEQGDSAWVKVEKEILAYEKTQYVTYNVHFDHSTSLMSTTCSKVQVYCVATVL</sequence>
<keyword evidence="1" id="KW-0479">Metal-binding</keyword>
<evidence type="ECO:0000313" key="3">
    <source>
        <dbReference type="Proteomes" id="UP000289738"/>
    </source>
</evidence>
<comment type="similarity">
    <text evidence="1">Belongs to the FHY3/FAR1 family.</text>
</comment>
<evidence type="ECO:0000313" key="2">
    <source>
        <dbReference type="EMBL" id="RYQ95171.1"/>
    </source>
</evidence>
<gene>
    <name evidence="2" type="ORF">Ahy_B08g090230</name>
</gene>
<accession>A0A444XZR7</accession>
<dbReference type="GO" id="GO:0006355">
    <property type="term" value="P:regulation of DNA-templated transcription"/>
    <property type="evidence" value="ECO:0007669"/>
    <property type="project" value="UniProtKB-UniRule"/>
</dbReference>
<reference evidence="2 3" key="1">
    <citation type="submission" date="2019-01" db="EMBL/GenBank/DDBJ databases">
        <title>Sequencing of cultivated peanut Arachis hypogaea provides insights into genome evolution and oil improvement.</title>
        <authorList>
            <person name="Chen X."/>
        </authorList>
    </citation>
    <scope>NUCLEOTIDE SEQUENCE [LARGE SCALE GENOMIC DNA]</scope>
    <source>
        <strain evidence="3">cv. Fuhuasheng</strain>
        <tissue evidence="2">Leaves</tissue>
    </source>
</reference>
<keyword evidence="1" id="KW-0539">Nucleus</keyword>
<dbReference type="GO" id="GO:0008270">
    <property type="term" value="F:zinc ion binding"/>
    <property type="evidence" value="ECO:0007669"/>
    <property type="project" value="UniProtKB-UniRule"/>
</dbReference>
<keyword evidence="1" id="KW-0862">Zinc</keyword>
<comment type="function">
    <text evidence="1">Putative transcription activator involved in regulating light control of development.</text>
</comment>